<protein>
    <recommendedName>
        <fullName evidence="5">MucB/RseB N-terminal domain-containing protein</fullName>
    </recommendedName>
</protein>
<dbReference type="RefSeq" id="WP_174494953.1">
    <property type="nucleotide sequence ID" value="NZ_CADDWK010000002.1"/>
</dbReference>
<evidence type="ECO:0008006" key="5">
    <source>
        <dbReference type="Google" id="ProtNLM"/>
    </source>
</evidence>
<organism evidence="3 4">
    <name type="scientific">Salirhabdus euzebyi</name>
    <dbReference type="NCBI Taxonomy" id="394506"/>
    <lineage>
        <taxon>Bacteria</taxon>
        <taxon>Bacillati</taxon>
        <taxon>Bacillota</taxon>
        <taxon>Bacilli</taxon>
        <taxon>Bacillales</taxon>
        <taxon>Bacillaceae</taxon>
        <taxon>Salirhabdus</taxon>
    </lineage>
</organism>
<evidence type="ECO:0000313" key="4">
    <source>
        <dbReference type="Proteomes" id="UP000581688"/>
    </source>
</evidence>
<dbReference type="AlphaFoldDB" id="A0A841Q1U3"/>
<gene>
    <name evidence="3" type="ORF">HNQ94_000828</name>
</gene>
<proteinExistence type="predicted"/>
<keyword evidence="2" id="KW-0812">Transmembrane</keyword>
<feature type="region of interest" description="Disordered" evidence="1">
    <location>
        <begin position="86"/>
        <end position="105"/>
    </location>
</feature>
<dbReference type="Proteomes" id="UP000581688">
    <property type="component" value="Unassembled WGS sequence"/>
</dbReference>
<dbReference type="EMBL" id="JACHGH010000002">
    <property type="protein sequence ID" value="MBB6452383.1"/>
    <property type="molecule type" value="Genomic_DNA"/>
</dbReference>
<dbReference type="Gene3D" id="2.50.20.10">
    <property type="entry name" value="Lipoprotein localisation LolA/LolB/LppX"/>
    <property type="match status" value="1"/>
</dbReference>
<feature type="compositionally biased region" description="Polar residues" evidence="1">
    <location>
        <begin position="87"/>
        <end position="97"/>
    </location>
</feature>
<sequence length="467" mass="54254">MSNGLDNLKEKMNETVLKDVRFEEKHMQNVFNELNTLQNPRKGKMTKIYYICLSTVVTSGILLGLVYFVGKESGLFSERNEPIENKANISPDSNTIENPVEPDKEDVIYTPPKQEEYKEKMTEEEILTKMLNTINNFETAQGSFTYRNTLQQYNVEYELSLTKNYGGYSKVVTTDLKEQSKNTHFTYYNDEFLWQINENIKTYKQSTSFKNVNPGARTISVESAFHTNSDGDNVTTFNSRPHIGNAQLSLFPYELASNYTRDYERWEIEKQNEEVVGHNTIVLKGTLDKYAATKHDSNTFRFWVDRDTGILVKFETYNANNEVVHYLYPNELNINVPINRTKFIPNLKGLLPDNIDPNILENNKDLLETVKQDIEKSFDEDFSTYKEIELGKVFEQESNYHELFKITEQVLRGQEVGDIIPILLLQDNHGMIIQKKKDGTNVIHYIEKSNREWVETKKVSKPGKIIE</sequence>
<reference evidence="3 4" key="1">
    <citation type="submission" date="2020-08" db="EMBL/GenBank/DDBJ databases">
        <title>Genomic Encyclopedia of Type Strains, Phase IV (KMG-IV): sequencing the most valuable type-strain genomes for metagenomic binning, comparative biology and taxonomic classification.</title>
        <authorList>
            <person name="Goeker M."/>
        </authorList>
    </citation>
    <scope>NUCLEOTIDE SEQUENCE [LARGE SCALE GENOMIC DNA]</scope>
    <source>
        <strain evidence="3 4">DSM 19612</strain>
    </source>
</reference>
<keyword evidence="4" id="KW-1185">Reference proteome</keyword>
<evidence type="ECO:0000256" key="1">
    <source>
        <dbReference type="SAM" id="MobiDB-lite"/>
    </source>
</evidence>
<keyword evidence="2" id="KW-0472">Membrane</keyword>
<evidence type="ECO:0000313" key="3">
    <source>
        <dbReference type="EMBL" id="MBB6452383.1"/>
    </source>
</evidence>
<keyword evidence="2" id="KW-1133">Transmembrane helix</keyword>
<feature type="transmembrane region" description="Helical" evidence="2">
    <location>
        <begin position="48"/>
        <end position="70"/>
    </location>
</feature>
<evidence type="ECO:0000256" key="2">
    <source>
        <dbReference type="SAM" id="Phobius"/>
    </source>
</evidence>
<comment type="caution">
    <text evidence="3">The sequence shown here is derived from an EMBL/GenBank/DDBJ whole genome shotgun (WGS) entry which is preliminary data.</text>
</comment>
<name>A0A841Q1U3_9BACI</name>
<accession>A0A841Q1U3</accession>